<comment type="caution">
    <text evidence="1">The sequence shown here is derived from an EMBL/GenBank/DDBJ whole genome shotgun (WGS) entry which is preliminary data.</text>
</comment>
<dbReference type="InterPro" id="IPR015422">
    <property type="entry name" value="PyrdxlP-dep_Trfase_small"/>
</dbReference>
<keyword evidence="1" id="KW-0808">Transferase</keyword>
<dbReference type="EMBL" id="PNIQ01000231">
    <property type="protein sequence ID" value="PMP84542.1"/>
    <property type="molecule type" value="Genomic_DNA"/>
</dbReference>
<dbReference type="Proteomes" id="UP000243376">
    <property type="component" value="Unassembled WGS sequence"/>
</dbReference>
<name>A0A2J6XAH3_9CHLR</name>
<evidence type="ECO:0000313" key="1">
    <source>
        <dbReference type="EMBL" id="PMP84542.1"/>
    </source>
</evidence>
<gene>
    <name evidence="1" type="ORF">C0184_03485</name>
</gene>
<organism evidence="1 2">
    <name type="scientific">Chloroflexus aggregans</name>
    <dbReference type="NCBI Taxonomy" id="152260"/>
    <lineage>
        <taxon>Bacteria</taxon>
        <taxon>Bacillati</taxon>
        <taxon>Chloroflexota</taxon>
        <taxon>Chloroflexia</taxon>
        <taxon>Chloroflexales</taxon>
        <taxon>Chloroflexineae</taxon>
        <taxon>Chloroflexaceae</taxon>
        <taxon>Chloroflexus</taxon>
    </lineage>
</organism>
<dbReference type="SUPFAM" id="SSF53383">
    <property type="entry name" value="PLP-dependent transferases"/>
    <property type="match status" value="1"/>
</dbReference>
<protein>
    <submittedName>
        <fullName evidence="1">PLP-dependent aminotransferase family protein</fullName>
    </submittedName>
</protein>
<feature type="non-terminal residue" evidence="1">
    <location>
        <position position="1"/>
    </location>
</feature>
<evidence type="ECO:0000313" key="2">
    <source>
        <dbReference type="Proteomes" id="UP000243376"/>
    </source>
</evidence>
<dbReference type="GO" id="GO:0047536">
    <property type="term" value="F:2-aminoadipate transaminase activity"/>
    <property type="evidence" value="ECO:0007669"/>
    <property type="project" value="TreeGrafter"/>
</dbReference>
<dbReference type="PANTHER" id="PTHR42858">
    <property type="entry name" value="AMINOTRANSFERASE"/>
    <property type="match status" value="1"/>
</dbReference>
<reference evidence="1 2" key="1">
    <citation type="submission" date="2018-01" db="EMBL/GenBank/DDBJ databases">
        <title>Metagenomic assembled genomes from two thermal pools in the Uzon Caldera, Kamchatka, Russia.</title>
        <authorList>
            <person name="Wilkins L."/>
            <person name="Ettinger C."/>
        </authorList>
    </citation>
    <scope>NUCLEOTIDE SEQUENCE [LARGE SCALE GENOMIC DNA]</scope>
    <source>
        <strain evidence="1">ZAV-02</strain>
    </source>
</reference>
<dbReference type="InterPro" id="IPR015424">
    <property type="entry name" value="PyrdxlP-dep_Trfase"/>
</dbReference>
<dbReference type="AlphaFoldDB" id="A0A2J6XAH3"/>
<keyword evidence="1" id="KW-0032">Aminotransferase</keyword>
<sequence>WRPPLGGFFVWLRTPPDVDTTALLAQAEAAGVSFIPGARFYANGGGRNELRLAFSLLPEAELIEGARRLGRVVKQVIG</sequence>
<dbReference type="PANTHER" id="PTHR42858:SF1">
    <property type="entry name" value="LD15494P"/>
    <property type="match status" value="1"/>
</dbReference>
<accession>A0A2J6XAH3</accession>
<dbReference type="Gene3D" id="3.90.1150.10">
    <property type="entry name" value="Aspartate Aminotransferase, domain 1"/>
    <property type="match status" value="1"/>
</dbReference>
<proteinExistence type="predicted"/>